<dbReference type="Proteomes" id="UP000822476">
    <property type="component" value="Unassembled WGS sequence"/>
</dbReference>
<dbReference type="InterPro" id="IPR040375">
    <property type="entry name" value="DGCR8"/>
</dbReference>
<comment type="caution">
    <text evidence="2">The sequence shown here is derived from an EMBL/GenBank/DDBJ whole genome shotgun (WGS) entry which is preliminary data.</text>
</comment>
<organism evidence="2 3">
    <name type="scientific">Paragonimus skrjabini miyazakii</name>
    <dbReference type="NCBI Taxonomy" id="59628"/>
    <lineage>
        <taxon>Eukaryota</taxon>
        <taxon>Metazoa</taxon>
        <taxon>Spiralia</taxon>
        <taxon>Lophotrochozoa</taxon>
        <taxon>Platyhelminthes</taxon>
        <taxon>Trematoda</taxon>
        <taxon>Digenea</taxon>
        <taxon>Plagiorchiida</taxon>
        <taxon>Troglotremata</taxon>
        <taxon>Troglotrematidae</taxon>
        <taxon>Paragonimus</taxon>
    </lineage>
</organism>
<proteinExistence type="predicted"/>
<dbReference type="PANTHER" id="PTHR13482:SF3">
    <property type="entry name" value="MICROPROCESSOR COMPLEX SUBUNIT DGCR8"/>
    <property type="match status" value="1"/>
</dbReference>
<reference evidence="2" key="1">
    <citation type="submission" date="2019-07" db="EMBL/GenBank/DDBJ databases">
        <title>Annotation for the trematode Paragonimus miyazaki's.</title>
        <authorList>
            <person name="Choi Y.-J."/>
        </authorList>
    </citation>
    <scope>NUCLEOTIDE SEQUENCE</scope>
    <source>
        <strain evidence="2">Japan</strain>
    </source>
</reference>
<dbReference type="OrthoDB" id="112668at2759"/>
<name>A0A8S9YYS1_9TREM</name>
<dbReference type="GO" id="GO:0070877">
    <property type="term" value="C:microprocessor complex"/>
    <property type="evidence" value="ECO:0007669"/>
    <property type="project" value="InterPro"/>
</dbReference>
<dbReference type="GO" id="GO:0020037">
    <property type="term" value="F:heme binding"/>
    <property type="evidence" value="ECO:0007669"/>
    <property type="project" value="InterPro"/>
</dbReference>
<evidence type="ECO:0008006" key="4">
    <source>
        <dbReference type="Google" id="ProtNLM"/>
    </source>
</evidence>
<sequence length="161" mass="17964">MEASDDLDALESESGKQIVHLSSETNPIGVEIPSDSNQESTKQKSSTNRAGRYIIRDLTDSVDLGLLPEGWIRLRHTSGLTLYFHRPTRVVTLSRPYSVGSGSVRYHRIPVSAIPCLAYRKACEQDNADNTGIEEAITQSVRHSIRSDAFIRLHLVLLIMF</sequence>
<dbReference type="EMBL" id="JTDE01001067">
    <property type="protein sequence ID" value="KAF7259724.1"/>
    <property type="molecule type" value="Genomic_DNA"/>
</dbReference>
<dbReference type="GO" id="GO:0042802">
    <property type="term" value="F:identical protein binding"/>
    <property type="evidence" value="ECO:0007669"/>
    <property type="project" value="InterPro"/>
</dbReference>
<feature type="region of interest" description="Disordered" evidence="1">
    <location>
        <begin position="1"/>
        <end position="48"/>
    </location>
</feature>
<dbReference type="AlphaFoldDB" id="A0A8S9YYS1"/>
<dbReference type="GO" id="GO:0070878">
    <property type="term" value="F:primary miRNA binding"/>
    <property type="evidence" value="ECO:0007669"/>
    <property type="project" value="TreeGrafter"/>
</dbReference>
<evidence type="ECO:0000256" key="1">
    <source>
        <dbReference type="SAM" id="MobiDB-lite"/>
    </source>
</evidence>
<gene>
    <name evidence="2" type="ORF">EG68_03001</name>
</gene>
<feature type="compositionally biased region" description="Acidic residues" evidence="1">
    <location>
        <begin position="1"/>
        <end position="11"/>
    </location>
</feature>
<dbReference type="GO" id="GO:0031053">
    <property type="term" value="P:primary miRNA processing"/>
    <property type="evidence" value="ECO:0007669"/>
    <property type="project" value="InterPro"/>
</dbReference>
<protein>
    <recommendedName>
        <fullName evidence="4">WW domain-containing protein</fullName>
    </recommendedName>
</protein>
<dbReference type="GO" id="GO:0003725">
    <property type="term" value="F:double-stranded RNA binding"/>
    <property type="evidence" value="ECO:0007669"/>
    <property type="project" value="TreeGrafter"/>
</dbReference>
<feature type="compositionally biased region" description="Polar residues" evidence="1">
    <location>
        <begin position="34"/>
        <end position="48"/>
    </location>
</feature>
<dbReference type="Gene3D" id="2.20.70.10">
    <property type="match status" value="1"/>
</dbReference>
<evidence type="ECO:0000313" key="2">
    <source>
        <dbReference type="EMBL" id="KAF7259724.1"/>
    </source>
</evidence>
<evidence type="ECO:0000313" key="3">
    <source>
        <dbReference type="Proteomes" id="UP000822476"/>
    </source>
</evidence>
<dbReference type="PANTHER" id="PTHR13482">
    <property type="entry name" value="MICRORNA PROCESSOR COMPLEX SUBUNIT DGCR8"/>
    <property type="match status" value="1"/>
</dbReference>
<accession>A0A8S9YYS1</accession>
<keyword evidence="3" id="KW-1185">Reference proteome</keyword>